<accession>A0AAD1ILD5</accession>
<gene>
    <name evidence="2" type="ORF">MLIT_35790</name>
</gene>
<dbReference type="Gene3D" id="3.40.630.30">
    <property type="match status" value="1"/>
</dbReference>
<proteinExistence type="predicted"/>
<dbReference type="PANTHER" id="PTHR43072">
    <property type="entry name" value="N-ACETYLTRANSFERASE"/>
    <property type="match status" value="1"/>
</dbReference>
<protein>
    <submittedName>
        <fullName evidence="2">N-acetyltransferase</fullName>
    </submittedName>
</protein>
<dbReference type="GO" id="GO:0016747">
    <property type="term" value="F:acyltransferase activity, transferring groups other than amino-acyl groups"/>
    <property type="evidence" value="ECO:0007669"/>
    <property type="project" value="InterPro"/>
</dbReference>
<dbReference type="AlphaFoldDB" id="A0AAD1ILD5"/>
<dbReference type="SUPFAM" id="SSF55729">
    <property type="entry name" value="Acyl-CoA N-acyltransferases (Nat)"/>
    <property type="match status" value="1"/>
</dbReference>
<dbReference type="Pfam" id="PF24553">
    <property type="entry name" value="Rv0428c_C"/>
    <property type="match status" value="1"/>
</dbReference>
<dbReference type="EMBL" id="AP022586">
    <property type="protein sequence ID" value="BBY17987.1"/>
    <property type="molecule type" value="Genomic_DNA"/>
</dbReference>
<organism evidence="2 3">
    <name type="scientific">Mycolicibacterium litorale</name>
    <dbReference type="NCBI Taxonomy" id="758802"/>
    <lineage>
        <taxon>Bacteria</taxon>
        <taxon>Bacillati</taxon>
        <taxon>Actinomycetota</taxon>
        <taxon>Actinomycetes</taxon>
        <taxon>Mycobacteriales</taxon>
        <taxon>Mycobacteriaceae</taxon>
        <taxon>Mycolicibacterium</taxon>
    </lineage>
</organism>
<evidence type="ECO:0000259" key="1">
    <source>
        <dbReference type="PROSITE" id="PS51186"/>
    </source>
</evidence>
<dbReference type="InterPro" id="IPR056934">
    <property type="entry name" value="SH3_Rv0428c"/>
</dbReference>
<evidence type="ECO:0000313" key="3">
    <source>
        <dbReference type="Proteomes" id="UP000466607"/>
    </source>
</evidence>
<evidence type="ECO:0000313" key="2">
    <source>
        <dbReference type="EMBL" id="BBY17987.1"/>
    </source>
</evidence>
<dbReference type="Pfam" id="PF24551">
    <property type="entry name" value="SH3_Rv0428c"/>
    <property type="match status" value="1"/>
</dbReference>
<reference evidence="2 3" key="1">
    <citation type="journal article" date="2019" name="Emerg. Microbes Infect.">
        <title>Comprehensive subspecies identification of 175 nontuberculous mycobacteria species based on 7547 genomic profiles.</title>
        <authorList>
            <person name="Matsumoto Y."/>
            <person name="Kinjo T."/>
            <person name="Motooka D."/>
            <person name="Nabeya D."/>
            <person name="Jung N."/>
            <person name="Uechi K."/>
            <person name="Horii T."/>
            <person name="Iida T."/>
            <person name="Fujita J."/>
            <person name="Nakamura S."/>
        </authorList>
    </citation>
    <scope>NUCLEOTIDE SEQUENCE [LARGE SCALE GENOMIC DNA]</scope>
    <source>
        <strain evidence="2 3">JCM 17423</strain>
    </source>
</reference>
<dbReference type="Proteomes" id="UP000466607">
    <property type="component" value="Chromosome"/>
</dbReference>
<dbReference type="InterPro" id="IPR000182">
    <property type="entry name" value="GNAT_dom"/>
</dbReference>
<dbReference type="RefSeq" id="WP_134057608.1">
    <property type="nucleotide sequence ID" value="NZ_AP022586.1"/>
</dbReference>
<dbReference type="PROSITE" id="PS51186">
    <property type="entry name" value="GNAT"/>
    <property type="match status" value="1"/>
</dbReference>
<feature type="domain" description="N-acetyltransferase" evidence="1">
    <location>
        <begin position="156"/>
        <end position="295"/>
    </location>
</feature>
<dbReference type="CDD" id="cd04301">
    <property type="entry name" value="NAT_SF"/>
    <property type="match status" value="1"/>
</dbReference>
<dbReference type="InterPro" id="IPR016181">
    <property type="entry name" value="Acyl_CoA_acyltransferase"/>
</dbReference>
<sequence>MADLPRPGTRVSLRYRLPAGSVPPLNDVVGHLLDRDPVRVRTKTGETVEISPADVVSVRTLTDVPVKASQIRAVEHAAALGWPGLHREWLGGWLLRASDGYTHRGNSAVPLDINASTATVPAIRDWYARRGLTPWLAVPDRLVRMPQSDIHLESIVMVRTLPAEGAPEVTLTAEPDGAWLAVYEREVPVEVLTAVVDGQVAFGRIDDAAVGRGAVTPAHDGTRWVGLSAVRVAEDRRRRGHARAVCAALLAWGARSGATNAYAQVLADNAGAIALYESMGFTAQHRERYVDASKL</sequence>
<name>A0AAD1ILD5_9MYCO</name>
<dbReference type="InterPro" id="IPR056935">
    <property type="entry name" value="Rv0428c-like_C"/>
</dbReference>
<keyword evidence="3" id="KW-1185">Reference proteome</keyword>